<keyword evidence="6" id="KW-0406">Ion transport</keyword>
<dbReference type="InterPro" id="IPR005821">
    <property type="entry name" value="Ion_trans_dom"/>
</dbReference>
<dbReference type="InterPro" id="IPR000595">
    <property type="entry name" value="cNMP-bd_dom"/>
</dbReference>
<feature type="transmembrane region" description="Helical" evidence="10">
    <location>
        <begin position="69"/>
        <end position="87"/>
    </location>
</feature>
<name>A0A8J5KUM6_ZINOF</name>
<dbReference type="PROSITE" id="PS50042">
    <property type="entry name" value="CNMP_BINDING_3"/>
    <property type="match status" value="1"/>
</dbReference>
<keyword evidence="13" id="KW-1185">Reference proteome</keyword>
<evidence type="ECO:0000256" key="7">
    <source>
        <dbReference type="ARBA" id="ARBA00023136"/>
    </source>
</evidence>
<comment type="subcellular location">
    <subcellularLocation>
        <location evidence="1">Membrane</location>
        <topology evidence="1">Multi-pass membrane protein</topology>
    </subcellularLocation>
</comment>
<dbReference type="InterPro" id="IPR014710">
    <property type="entry name" value="RmlC-like_jellyroll"/>
</dbReference>
<proteinExistence type="inferred from homology"/>
<dbReference type="SUPFAM" id="SSF81324">
    <property type="entry name" value="Voltage-gated potassium channels"/>
    <property type="match status" value="1"/>
</dbReference>
<feature type="transmembrane region" description="Helical" evidence="10">
    <location>
        <begin position="193"/>
        <end position="211"/>
    </location>
</feature>
<evidence type="ECO:0000313" key="12">
    <source>
        <dbReference type="EMBL" id="KAG6496794.1"/>
    </source>
</evidence>
<reference evidence="12 13" key="1">
    <citation type="submission" date="2020-08" db="EMBL/GenBank/DDBJ databases">
        <title>Plant Genome Project.</title>
        <authorList>
            <person name="Zhang R.-G."/>
        </authorList>
    </citation>
    <scope>NUCLEOTIDE SEQUENCE [LARGE SCALE GENOMIC DNA]</scope>
    <source>
        <tissue evidence="12">Rhizome</tissue>
    </source>
</reference>
<organism evidence="12 13">
    <name type="scientific">Zingiber officinale</name>
    <name type="common">Ginger</name>
    <name type="synonym">Amomum zingiber</name>
    <dbReference type="NCBI Taxonomy" id="94328"/>
    <lineage>
        <taxon>Eukaryota</taxon>
        <taxon>Viridiplantae</taxon>
        <taxon>Streptophyta</taxon>
        <taxon>Embryophyta</taxon>
        <taxon>Tracheophyta</taxon>
        <taxon>Spermatophyta</taxon>
        <taxon>Magnoliopsida</taxon>
        <taxon>Liliopsida</taxon>
        <taxon>Zingiberales</taxon>
        <taxon>Zingiberaceae</taxon>
        <taxon>Zingiber</taxon>
    </lineage>
</organism>
<dbReference type="Gene3D" id="2.60.120.10">
    <property type="entry name" value="Jelly Rolls"/>
    <property type="match status" value="1"/>
</dbReference>
<evidence type="ECO:0000256" key="5">
    <source>
        <dbReference type="ARBA" id="ARBA00022989"/>
    </source>
</evidence>
<dbReference type="Pfam" id="PF00520">
    <property type="entry name" value="Ion_trans"/>
    <property type="match status" value="1"/>
</dbReference>
<keyword evidence="7 10" id="KW-0472">Membrane</keyword>
<evidence type="ECO:0000259" key="11">
    <source>
        <dbReference type="PROSITE" id="PS50042"/>
    </source>
</evidence>
<sequence>MTRGCGESVINRNQNLVDGVAWKMAMRSRAVKSLCCSKTGSRASMKHQESCKRWILDPESLSFIVWNRVFLVSCYIALIIDPMIFYWPMIKVIAADGSSCIDLDRRLSVSITLMSSVTNLFYLLNMVVKFHTAYTAPNSRVFAKGELVVNRKLIGRRYIKSDFSADLAASLPLTQVKAVTWLLIPEARNSSNVMVTLIILVQYSLRLYLTYTLTDQIIEATGVITKSAWGGAVYNLLLYLLASHIIGAIWYLFTIARQMTCWKEECLMEGTNSSRNGTTCEFRFLDCDFSGLTERQVWANGTRVFANCDAKNSSIAFHYGIFLNSLSFGVPSVNLGDKYCYGLWWGFQQLISNGQNMVNSTFFGETLFSIGIAMVSLILFAQLIGNMQTYLQSIIARVEKWRLRQGDTEEWMRHRQLPPHFRRRVRQFYRSQWLATRGVDEESILRGLPSDLRRDIKHHLCIDLVRRVSFFSEMDDALLDAICERLVSFQSAAGTVRVRAGDPVTEMLFVIRGKLRSSAAGGRGGRSGHHGSTILGPGDFCGEELLPWALHPAPSQSPCRLPVSARTVTVAVQAEGFALRAEDLRFVASQFRRMHSQRLQHALRYYSHQWRAWAACLVQAAWRRYRRRKAARESGQWESFVSRSDEVEGGNGGCCRHQEDGFGGSGDLRCDSRTSSRGKFRRVETMAMAKPEKPHEPDFSIFLHG</sequence>
<keyword evidence="8" id="KW-1071">Ligand-gated ion channel</keyword>
<comment type="similarity">
    <text evidence="2">Belongs to the cyclic nucleotide-gated cation channel (TC 1.A.1.5) family.</text>
</comment>
<keyword evidence="5 10" id="KW-1133">Transmembrane helix</keyword>
<feature type="transmembrane region" description="Helical" evidence="10">
    <location>
        <begin position="231"/>
        <end position="253"/>
    </location>
</feature>
<dbReference type="PANTHER" id="PTHR45651:SF7">
    <property type="entry name" value="OS09G0558300 PROTEIN"/>
    <property type="match status" value="1"/>
</dbReference>
<dbReference type="SMART" id="SM00100">
    <property type="entry name" value="cNMP"/>
    <property type="match status" value="1"/>
</dbReference>
<evidence type="ECO:0000256" key="9">
    <source>
        <dbReference type="ARBA" id="ARBA00023303"/>
    </source>
</evidence>
<dbReference type="InterPro" id="IPR018490">
    <property type="entry name" value="cNMP-bd_dom_sf"/>
</dbReference>
<feature type="transmembrane region" description="Helical" evidence="10">
    <location>
        <begin position="362"/>
        <end position="384"/>
    </location>
</feature>
<dbReference type="CDD" id="cd00038">
    <property type="entry name" value="CAP_ED"/>
    <property type="match status" value="1"/>
</dbReference>
<keyword evidence="3" id="KW-0813">Transport</keyword>
<dbReference type="AlphaFoldDB" id="A0A8J5KUM6"/>
<dbReference type="GO" id="GO:0016020">
    <property type="term" value="C:membrane"/>
    <property type="evidence" value="ECO:0007669"/>
    <property type="project" value="UniProtKB-SubCell"/>
</dbReference>
<evidence type="ECO:0000256" key="6">
    <source>
        <dbReference type="ARBA" id="ARBA00023065"/>
    </source>
</evidence>
<dbReference type="PANTHER" id="PTHR45651">
    <property type="entry name" value="CYCLIC NUCLEOTIDE-GATED ION CHANNEL 15-RELATED-RELATED"/>
    <property type="match status" value="1"/>
</dbReference>
<evidence type="ECO:0000256" key="10">
    <source>
        <dbReference type="SAM" id="Phobius"/>
    </source>
</evidence>
<evidence type="ECO:0000256" key="4">
    <source>
        <dbReference type="ARBA" id="ARBA00022692"/>
    </source>
</evidence>
<evidence type="ECO:0000313" key="13">
    <source>
        <dbReference type="Proteomes" id="UP000734854"/>
    </source>
</evidence>
<evidence type="ECO:0000256" key="2">
    <source>
        <dbReference type="ARBA" id="ARBA00010486"/>
    </source>
</evidence>
<accession>A0A8J5KUM6</accession>
<protein>
    <recommendedName>
        <fullName evidence="11">Cyclic nucleotide-binding domain-containing protein</fullName>
    </recommendedName>
</protein>
<gene>
    <name evidence="12" type="ORF">ZIOFF_044666</name>
</gene>
<dbReference type="Proteomes" id="UP000734854">
    <property type="component" value="Unassembled WGS sequence"/>
</dbReference>
<dbReference type="GO" id="GO:0005216">
    <property type="term" value="F:monoatomic ion channel activity"/>
    <property type="evidence" value="ECO:0007669"/>
    <property type="project" value="InterPro"/>
</dbReference>
<feature type="domain" description="Cyclic nucleotide-binding" evidence="11">
    <location>
        <begin position="470"/>
        <end position="546"/>
    </location>
</feature>
<dbReference type="Gene3D" id="1.10.287.630">
    <property type="entry name" value="Helix hairpin bin"/>
    <property type="match status" value="1"/>
</dbReference>
<keyword evidence="4 10" id="KW-0812">Transmembrane</keyword>
<dbReference type="SUPFAM" id="SSF51206">
    <property type="entry name" value="cAMP-binding domain-like"/>
    <property type="match status" value="1"/>
</dbReference>
<comment type="caution">
    <text evidence="12">The sequence shown here is derived from an EMBL/GenBank/DDBJ whole genome shotgun (WGS) entry which is preliminary data.</text>
</comment>
<dbReference type="Gene3D" id="1.10.287.70">
    <property type="match status" value="1"/>
</dbReference>
<dbReference type="EMBL" id="JACMSC010000012">
    <property type="protein sequence ID" value="KAG6496794.1"/>
    <property type="molecule type" value="Genomic_DNA"/>
</dbReference>
<feature type="transmembrane region" description="Helical" evidence="10">
    <location>
        <begin position="107"/>
        <end position="124"/>
    </location>
</feature>
<evidence type="ECO:0000256" key="1">
    <source>
        <dbReference type="ARBA" id="ARBA00004141"/>
    </source>
</evidence>
<keyword evidence="9" id="KW-0407">Ion channel</keyword>
<evidence type="ECO:0000256" key="3">
    <source>
        <dbReference type="ARBA" id="ARBA00022448"/>
    </source>
</evidence>
<evidence type="ECO:0000256" key="8">
    <source>
        <dbReference type="ARBA" id="ARBA00023286"/>
    </source>
</evidence>